<feature type="region of interest" description="Disordered" evidence="10">
    <location>
        <begin position="716"/>
        <end position="850"/>
    </location>
</feature>
<feature type="region of interest" description="Disordered" evidence="10">
    <location>
        <begin position="218"/>
        <end position="322"/>
    </location>
</feature>
<feature type="compositionally biased region" description="Polar residues" evidence="10">
    <location>
        <begin position="435"/>
        <end position="479"/>
    </location>
</feature>
<feature type="compositionally biased region" description="Polar residues" evidence="10">
    <location>
        <begin position="225"/>
        <end position="238"/>
    </location>
</feature>
<feature type="region of interest" description="Disordered" evidence="10">
    <location>
        <begin position="379"/>
        <end position="498"/>
    </location>
</feature>
<keyword evidence="9" id="KW-0539">Nucleus</keyword>
<sequence length="904" mass="96549">MANPRKFSEKIALQKQRQQEGTAEFERIMKEVYATKMDETQANQKILECCLVNTDIGSNHATNASLVSGAGIGGGGSGGGGGGGVVVNTADGGGAGNSGGATNTTNSGSGGASPDGTHNSNSRESRGRSVGVGPMRRPSERKQDRSPYGSSAAVATGMNASISNNAYLSPPMDSSWRRSNSDSALHQTLNMAVAAEGGFGPGGGMSAMGDMNALHASYQHHNQRSHSPNIGRSFSPQAQRRKGQMLHQQQQQQQQQHLHHSQQHLHLQQQHQQLQQHFQQQQQQHHMHQQQAQQQHVQQHHAQQPASSVSQQPHPQQFNAKYTNCNMPINSLFKSLQEQTLALANTGSLPDLTSLHYSPAQQQLMHQQQQQQQTLSPILSPLNNGRERDQSSSPFSPAGGNGNGIGGGPPSPYQQQQHSPTSAANTPTAAQTSPHLSFTNLAVQSPTGNGCNTQNTAQTGTFTNLPTLGAASSTGNLTEYRQPLNPPSPGSSPGLLTSVSSNDVVHISAPASPIRHPQAGMIGSSMQAYNEKNMQAFDRYSPALAGAAPENAGFNSLNSSFHNHFEQFTLGDSNSSPEQQQQLQQHFQQQRQQQQQQQQQNSFTTLDFDVFGGAGNGSPYSQPLTQSKQLDFSDLTGDSGAAVTATTQSSRGGTCNTNNGGNTSNNNNTHQGTRILSHQMLNNNGAGAGNNANSNAITNGPCRISNNNVNLTQANEVNSSPTASPLGCLPSPSSPLPIPTNAQSPHHQHQQLSLSLHSHSAQPSPHHSPLHSPHHASPLSSSSPGITTLTGGVSTAPHVGGNGTNNASTHHNQHQQTTQHHQQHHQQHHHQQQHHHHAQNHANTPTNTNIPAIIFSDYSSREIFDSLDLDLSQMDETALDLLADQNSIMIADPSIEDSFRKDLN</sequence>
<evidence type="ECO:0000256" key="9">
    <source>
        <dbReference type="ARBA" id="ARBA00023242"/>
    </source>
</evidence>
<name>A0A0K8W0X8_BACLA</name>
<protein>
    <recommendedName>
        <fullName evidence="11">Transducer of regulated CREB activity N-terminal domain-containing protein</fullName>
    </recommendedName>
</protein>
<evidence type="ECO:0000313" key="12">
    <source>
        <dbReference type="EMBL" id="JAI43092.1"/>
    </source>
</evidence>
<feature type="compositionally biased region" description="Low complexity" evidence="10">
    <location>
        <begin position="245"/>
        <end position="256"/>
    </location>
</feature>
<dbReference type="EMBL" id="GDHF01007799">
    <property type="protein sequence ID" value="JAI44515.1"/>
    <property type="molecule type" value="Transcribed_RNA"/>
</dbReference>
<dbReference type="PANTHER" id="PTHR13589">
    <property type="entry name" value="CREB-REGULATED TRANSCRIPTION COACTIVATOR"/>
    <property type="match status" value="1"/>
</dbReference>
<organism evidence="13">
    <name type="scientific">Bactrocera latifrons</name>
    <name type="common">Malaysian fruit fly</name>
    <name type="synonym">Chaetodacus latifrons</name>
    <dbReference type="NCBI Taxonomy" id="174628"/>
    <lineage>
        <taxon>Eukaryota</taxon>
        <taxon>Metazoa</taxon>
        <taxon>Ecdysozoa</taxon>
        <taxon>Arthropoda</taxon>
        <taxon>Hexapoda</taxon>
        <taxon>Insecta</taxon>
        <taxon>Pterygota</taxon>
        <taxon>Neoptera</taxon>
        <taxon>Endopterygota</taxon>
        <taxon>Diptera</taxon>
        <taxon>Brachycera</taxon>
        <taxon>Muscomorpha</taxon>
        <taxon>Tephritoidea</taxon>
        <taxon>Tephritidae</taxon>
        <taxon>Bactrocera</taxon>
        <taxon>Bactrocera</taxon>
    </lineage>
</organism>
<gene>
    <name evidence="12" type="ORF">c1_g1_i1</name>
    <name evidence="13" type="ORF">c1_g1_i2</name>
</gene>
<feature type="region of interest" description="Disordered" evidence="10">
    <location>
        <begin position="639"/>
        <end position="671"/>
    </location>
</feature>
<dbReference type="InterPro" id="IPR024783">
    <property type="entry name" value="TORC_N"/>
</dbReference>
<dbReference type="GO" id="GO:0005737">
    <property type="term" value="C:cytoplasm"/>
    <property type="evidence" value="ECO:0007669"/>
    <property type="project" value="UniProtKB-SubCell"/>
</dbReference>
<keyword evidence="5" id="KW-0597">Phosphoprotein</keyword>
<evidence type="ECO:0000256" key="5">
    <source>
        <dbReference type="ARBA" id="ARBA00022553"/>
    </source>
</evidence>
<feature type="compositionally biased region" description="Gly residues" evidence="10">
    <location>
        <begin position="399"/>
        <end position="408"/>
    </location>
</feature>
<feature type="compositionally biased region" description="Low complexity" evidence="10">
    <location>
        <begin position="840"/>
        <end position="849"/>
    </location>
</feature>
<reference evidence="13" key="1">
    <citation type="submission" date="2015-06" db="EMBL/GenBank/DDBJ databases">
        <authorList>
            <person name="Hoefler B.C."/>
            <person name="Straight P.D."/>
        </authorList>
    </citation>
    <scope>NUCLEOTIDE SEQUENCE</scope>
</reference>
<feature type="region of interest" description="Disordered" evidence="10">
    <location>
        <begin position="95"/>
        <end position="152"/>
    </location>
</feature>
<feature type="compositionally biased region" description="Low complexity" evidence="10">
    <location>
        <begin position="264"/>
        <end position="318"/>
    </location>
</feature>
<feature type="compositionally biased region" description="Basic residues" evidence="10">
    <location>
        <begin position="821"/>
        <end position="839"/>
    </location>
</feature>
<dbReference type="GO" id="GO:0005634">
    <property type="term" value="C:nucleus"/>
    <property type="evidence" value="ECO:0007669"/>
    <property type="project" value="UniProtKB-SubCell"/>
</dbReference>
<feature type="compositionally biased region" description="Low complexity" evidence="10">
    <location>
        <begin position="742"/>
        <end position="767"/>
    </location>
</feature>
<evidence type="ECO:0000313" key="13">
    <source>
        <dbReference type="EMBL" id="JAI44515.1"/>
    </source>
</evidence>
<dbReference type="Pfam" id="PF12884">
    <property type="entry name" value="TORC_N"/>
    <property type="match status" value="1"/>
</dbReference>
<comment type="similarity">
    <text evidence="3">Belongs to the TORC family.</text>
</comment>
<feature type="compositionally biased region" description="Low complexity" evidence="10">
    <location>
        <begin position="413"/>
        <end position="434"/>
    </location>
</feature>
<feature type="region of interest" description="Disordered" evidence="10">
    <location>
        <begin position="1"/>
        <end position="23"/>
    </location>
</feature>
<evidence type="ECO:0000259" key="11">
    <source>
        <dbReference type="Pfam" id="PF12884"/>
    </source>
</evidence>
<evidence type="ECO:0000256" key="3">
    <source>
        <dbReference type="ARBA" id="ARBA00007167"/>
    </source>
</evidence>
<keyword evidence="6" id="KW-0805">Transcription regulation</keyword>
<feature type="compositionally biased region" description="Low complexity" evidence="10">
    <location>
        <begin position="652"/>
        <end position="671"/>
    </location>
</feature>
<dbReference type="GO" id="GO:0008140">
    <property type="term" value="F:cAMP response element binding protein binding"/>
    <property type="evidence" value="ECO:0007669"/>
    <property type="project" value="InterPro"/>
</dbReference>
<dbReference type="EMBL" id="GDHF01009222">
    <property type="protein sequence ID" value="JAI43092.1"/>
    <property type="molecule type" value="Transcribed_RNA"/>
</dbReference>
<evidence type="ECO:0000256" key="6">
    <source>
        <dbReference type="ARBA" id="ARBA00023015"/>
    </source>
</evidence>
<dbReference type="AlphaFoldDB" id="A0A0K8W0X8"/>
<dbReference type="InterPro" id="IPR024786">
    <property type="entry name" value="TORC"/>
</dbReference>
<dbReference type="OrthoDB" id="8947034at2759"/>
<evidence type="ECO:0000256" key="4">
    <source>
        <dbReference type="ARBA" id="ARBA00022490"/>
    </source>
</evidence>
<dbReference type="PANTHER" id="PTHR13589:SF15">
    <property type="entry name" value="CREB-REGULATED TRANSCRIPTION COACTIVATOR, ISOFORM B"/>
    <property type="match status" value="1"/>
</dbReference>
<comment type="subcellular location">
    <subcellularLocation>
        <location evidence="2">Cytoplasm</location>
    </subcellularLocation>
    <subcellularLocation>
        <location evidence="1">Nucleus</location>
    </subcellularLocation>
</comment>
<dbReference type="GO" id="GO:0045944">
    <property type="term" value="P:positive regulation of transcription by RNA polymerase II"/>
    <property type="evidence" value="ECO:0007669"/>
    <property type="project" value="TreeGrafter"/>
</dbReference>
<keyword evidence="7" id="KW-0010">Activator</keyword>
<evidence type="ECO:0000256" key="1">
    <source>
        <dbReference type="ARBA" id="ARBA00004123"/>
    </source>
</evidence>
<keyword evidence="4" id="KW-0963">Cytoplasm</keyword>
<proteinExistence type="inferred from homology"/>
<feature type="compositionally biased region" description="Low complexity" evidence="10">
    <location>
        <begin position="775"/>
        <end position="784"/>
    </location>
</feature>
<evidence type="ECO:0000256" key="10">
    <source>
        <dbReference type="SAM" id="MobiDB-lite"/>
    </source>
</evidence>
<evidence type="ECO:0000256" key="7">
    <source>
        <dbReference type="ARBA" id="ARBA00023159"/>
    </source>
</evidence>
<dbReference type="GO" id="GO:0051289">
    <property type="term" value="P:protein homotetramerization"/>
    <property type="evidence" value="ECO:0007669"/>
    <property type="project" value="InterPro"/>
</dbReference>
<feature type="domain" description="Transducer of regulated CREB activity N-terminal" evidence="11">
    <location>
        <begin position="3"/>
        <end position="53"/>
    </location>
</feature>
<evidence type="ECO:0000256" key="2">
    <source>
        <dbReference type="ARBA" id="ARBA00004496"/>
    </source>
</evidence>
<accession>A0A0K8W0X8</accession>
<feature type="compositionally biased region" description="Low complexity" evidence="10">
    <location>
        <begin position="804"/>
        <end position="820"/>
    </location>
</feature>
<keyword evidence="8" id="KW-0804">Transcription</keyword>
<evidence type="ECO:0000256" key="8">
    <source>
        <dbReference type="ARBA" id="ARBA00023163"/>
    </source>
</evidence>